<dbReference type="Proteomes" id="UP000199515">
    <property type="component" value="Unassembled WGS sequence"/>
</dbReference>
<keyword evidence="2" id="KW-1185">Reference proteome</keyword>
<dbReference type="EMBL" id="FNON01000012">
    <property type="protein sequence ID" value="SDZ32522.1"/>
    <property type="molecule type" value="Genomic_DNA"/>
</dbReference>
<sequence length="283" mass="30431">MSASSPLSALQTQFARPRSIARFNTALSVWSQQDPALAGITSHDRLVDVLRGNDYPRHDVVLHSLLCRAAVQDDDGHLAAELVVNAMIPAVPGVVGCVIRATRAATFTSGARRGVTGSGVSASESNRDIQAGVIGHLWEMVCCYPLRRRNHVAANLTRETQRAALRSFGVDLGQTAAEVVSMDNEAFPGQVSDQPAELDASEELLELLSWAVEQQRLDEEATAILTARYFGDQIGRDGVATDRQVGVLLGLSQPTITRHRQRAVEQLASAALDFPGVGRAWAS</sequence>
<dbReference type="AlphaFoldDB" id="A0A1H3S3L3"/>
<protein>
    <submittedName>
        <fullName evidence="1">Uncharacterized protein</fullName>
    </submittedName>
</protein>
<accession>A0A1H3S3L3</accession>
<dbReference type="RefSeq" id="WP_091298633.1">
    <property type="nucleotide sequence ID" value="NZ_FNON01000012.1"/>
</dbReference>
<proteinExistence type="predicted"/>
<dbReference type="OrthoDB" id="3638045at2"/>
<evidence type="ECO:0000313" key="2">
    <source>
        <dbReference type="Proteomes" id="UP000199515"/>
    </source>
</evidence>
<dbReference type="InterPro" id="IPR013324">
    <property type="entry name" value="RNA_pol_sigma_r3/r4-like"/>
</dbReference>
<dbReference type="SUPFAM" id="SSF88659">
    <property type="entry name" value="Sigma3 and sigma4 domains of RNA polymerase sigma factors"/>
    <property type="match status" value="1"/>
</dbReference>
<dbReference type="STRING" id="589385.SAMN05421504_112204"/>
<reference evidence="1 2" key="1">
    <citation type="submission" date="2016-10" db="EMBL/GenBank/DDBJ databases">
        <authorList>
            <person name="de Groot N.N."/>
        </authorList>
    </citation>
    <scope>NUCLEOTIDE SEQUENCE [LARGE SCALE GENOMIC DNA]</scope>
    <source>
        <strain evidence="1 2">CPCC 202699</strain>
    </source>
</reference>
<gene>
    <name evidence="1" type="ORF">SAMN05421504_112204</name>
</gene>
<organism evidence="1 2">
    <name type="scientific">Amycolatopsis xylanica</name>
    <dbReference type="NCBI Taxonomy" id="589385"/>
    <lineage>
        <taxon>Bacteria</taxon>
        <taxon>Bacillati</taxon>
        <taxon>Actinomycetota</taxon>
        <taxon>Actinomycetes</taxon>
        <taxon>Pseudonocardiales</taxon>
        <taxon>Pseudonocardiaceae</taxon>
        <taxon>Amycolatopsis</taxon>
    </lineage>
</organism>
<name>A0A1H3S3L3_9PSEU</name>
<evidence type="ECO:0000313" key="1">
    <source>
        <dbReference type="EMBL" id="SDZ32522.1"/>
    </source>
</evidence>